<dbReference type="PANTHER" id="PTHR11662:SF399">
    <property type="entry name" value="FI19708P1-RELATED"/>
    <property type="match status" value="1"/>
</dbReference>
<keyword evidence="4 6" id="KW-0472">Membrane</keyword>
<dbReference type="Pfam" id="PF07690">
    <property type="entry name" value="MFS_1"/>
    <property type="match status" value="1"/>
</dbReference>
<feature type="transmembrane region" description="Helical" evidence="6">
    <location>
        <begin position="392"/>
        <end position="411"/>
    </location>
</feature>
<dbReference type="GO" id="GO:0022857">
    <property type="term" value="F:transmembrane transporter activity"/>
    <property type="evidence" value="ECO:0007669"/>
    <property type="project" value="InterPro"/>
</dbReference>
<evidence type="ECO:0000256" key="5">
    <source>
        <dbReference type="ARBA" id="ARBA00038514"/>
    </source>
</evidence>
<dbReference type="InterPro" id="IPR020846">
    <property type="entry name" value="MFS_dom"/>
</dbReference>
<evidence type="ECO:0000259" key="7">
    <source>
        <dbReference type="PROSITE" id="PS50850"/>
    </source>
</evidence>
<feature type="domain" description="Major facilitator superfamily (MFS) profile" evidence="7">
    <location>
        <begin position="12"/>
        <end position="416"/>
    </location>
</feature>
<dbReference type="InterPro" id="IPR036259">
    <property type="entry name" value="MFS_trans_sf"/>
</dbReference>
<feature type="transmembrane region" description="Helical" evidence="6">
    <location>
        <begin position="7"/>
        <end position="25"/>
    </location>
</feature>
<gene>
    <name evidence="8" type="primary">uhpC</name>
    <name evidence="8" type="ORF">Ldro_2636</name>
</gene>
<feature type="transmembrane region" description="Helical" evidence="6">
    <location>
        <begin position="270"/>
        <end position="291"/>
    </location>
</feature>
<comment type="subcellular location">
    <subcellularLocation>
        <location evidence="1">Membrane</location>
        <topology evidence="1">Multi-pass membrane protein</topology>
    </subcellularLocation>
</comment>
<sequence>MKQNRSNFRWVIVSILFLITFINYVDRASFSYAIDSIAKEFSLTDPEIGLALGIFGIGYVITTFLGGIAADKFGAKRTLAISILFWGVASLLTGMATGFFMLLLSRVILGIAEGPNFPALTRAISDWLSETERNRALAMALISVPVSLALSGPIVSQLILHLSWRGAYYFLALLAILWLPLWYWLFKDNPKDSPYINQAELSYLNEQTVTNAQAPSKITWKFLFLNKTLAANNWAFFVFGYYLFFFMTWLPRYLNLKYHLDLKQIGLYSIAPWLLGALMMWGVGTLSDYIFKKTSSLRLSRSYPIFISQLLAALCIIPIFSTHNIFIALIFISLAVGFVLSANASYYAVNIDIAKEWAGSALGIMDAIFAIAGFLAPTLTGVIISIAGRFEAAFLLLVILALSSAIITFIYHNKESG</sequence>
<dbReference type="InterPro" id="IPR050382">
    <property type="entry name" value="MFS_Na/Anion_cotransporter"/>
</dbReference>
<accession>A0A0W0SQ15</accession>
<dbReference type="PROSITE" id="PS50850">
    <property type="entry name" value="MFS"/>
    <property type="match status" value="1"/>
</dbReference>
<evidence type="ECO:0000313" key="8">
    <source>
        <dbReference type="EMBL" id="KTC85464.1"/>
    </source>
</evidence>
<dbReference type="OrthoDB" id="9773404at2"/>
<feature type="transmembrane region" description="Helical" evidence="6">
    <location>
        <begin position="136"/>
        <end position="160"/>
    </location>
</feature>
<dbReference type="RefSeq" id="WP_058496908.1">
    <property type="nucleotide sequence ID" value="NZ_CAAAIU010000017.1"/>
</dbReference>
<dbReference type="STRING" id="1212489.Ldro_2636"/>
<dbReference type="Gene3D" id="1.20.1250.20">
    <property type="entry name" value="MFS general substrate transporter like domains"/>
    <property type="match status" value="2"/>
</dbReference>
<evidence type="ECO:0000313" key="9">
    <source>
        <dbReference type="Proteomes" id="UP000054736"/>
    </source>
</evidence>
<comment type="similarity">
    <text evidence="5">Belongs to the major facilitator superfamily. Phthalate permease family.</text>
</comment>
<feature type="transmembrane region" description="Helical" evidence="6">
    <location>
        <begin position="361"/>
        <end position="386"/>
    </location>
</feature>
<keyword evidence="2 6" id="KW-0812">Transmembrane</keyword>
<evidence type="ECO:0000256" key="3">
    <source>
        <dbReference type="ARBA" id="ARBA00022989"/>
    </source>
</evidence>
<feature type="transmembrane region" description="Helical" evidence="6">
    <location>
        <begin position="48"/>
        <end position="67"/>
    </location>
</feature>
<feature type="transmembrane region" description="Helical" evidence="6">
    <location>
        <begin position="79"/>
        <end position="101"/>
    </location>
</feature>
<protein>
    <submittedName>
        <fullName evidence="8">Membrane protein regulates uhpT expression</fullName>
    </submittedName>
</protein>
<dbReference type="EMBL" id="LNXY01000028">
    <property type="protein sequence ID" value="KTC85464.1"/>
    <property type="molecule type" value="Genomic_DNA"/>
</dbReference>
<dbReference type="SUPFAM" id="SSF103473">
    <property type="entry name" value="MFS general substrate transporter"/>
    <property type="match status" value="1"/>
</dbReference>
<evidence type="ECO:0000256" key="1">
    <source>
        <dbReference type="ARBA" id="ARBA00004141"/>
    </source>
</evidence>
<evidence type="ECO:0000256" key="6">
    <source>
        <dbReference type="SAM" id="Phobius"/>
    </source>
</evidence>
<dbReference type="AlphaFoldDB" id="A0A0W0SQ15"/>
<dbReference type="PANTHER" id="PTHR11662">
    <property type="entry name" value="SOLUTE CARRIER FAMILY 17"/>
    <property type="match status" value="1"/>
</dbReference>
<dbReference type="Proteomes" id="UP000054736">
    <property type="component" value="Unassembled WGS sequence"/>
</dbReference>
<dbReference type="PATRIC" id="fig|1212489.4.peg.2778"/>
<dbReference type="GO" id="GO:0016020">
    <property type="term" value="C:membrane"/>
    <property type="evidence" value="ECO:0007669"/>
    <property type="project" value="UniProtKB-SubCell"/>
</dbReference>
<reference evidence="8 9" key="1">
    <citation type="submission" date="2015-11" db="EMBL/GenBank/DDBJ databases">
        <title>Genomic analysis of 38 Legionella species identifies large and diverse effector repertoires.</title>
        <authorList>
            <person name="Burstein D."/>
            <person name="Amaro F."/>
            <person name="Zusman T."/>
            <person name="Lifshitz Z."/>
            <person name="Cohen O."/>
            <person name="Gilbert J.A."/>
            <person name="Pupko T."/>
            <person name="Shuman H.A."/>
            <person name="Segal G."/>
        </authorList>
    </citation>
    <scope>NUCLEOTIDE SEQUENCE [LARGE SCALE GENOMIC DNA]</scope>
    <source>
        <strain evidence="8 9">ATCC 700990</strain>
    </source>
</reference>
<organism evidence="8 9">
    <name type="scientific">Legionella drozanskii LLAP-1</name>
    <dbReference type="NCBI Taxonomy" id="1212489"/>
    <lineage>
        <taxon>Bacteria</taxon>
        <taxon>Pseudomonadati</taxon>
        <taxon>Pseudomonadota</taxon>
        <taxon>Gammaproteobacteria</taxon>
        <taxon>Legionellales</taxon>
        <taxon>Legionellaceae</taxon>
        <taxon>Legionella</taxon>
    </lineage>
</organism>
<evidence type="ECO:0000256" key="4">
    <source>
        <dbReference type="ARBA" id="ARBA00023136"/>
    </source>
</evidence>
<dbReference type="CDD" id="cd17319">
    <property type="entry name" value="MFS_ExuT_GudP_like"/>
    <property type="match status" value="1"/>
</dbReference>
<proteinExistence type="inferred from homology"/>
<keyword evidence="9" id="KW-1185">Reference proteome</keyword>
<feature type="transmembrane region" description="Helical" evidence="6">
    <location>
        <begin position="326"/>
        <end position="349"/>
    </location>
</feature>
<dbReference type="InterPro" id="IPR011701">
    <property type="entry name" value="MFS"/>
</dbReference>
<feature type="transmembrane region" description="Helical" evidence="6">
    <location>
        <begin position="303"/>
        <end position="320"/>
    </location>
</feature>
<feature type="transmembrane region" description="Helical" evidence="6">
    <location>
        <begin position="231"/>
        <end position="250"/>
    </location>
</feature>
<keyword evidence="3 6" id="KW-1133">Transmembrane helix</keyword>
<name>A0A0W0SQ15_9GAMM</name>
<evidence type="ECO:0000256" key="2">
    <source>
        <dbReference type="ARBA" id="ARBA00022692"/>
    </source>
</evidence>
<feature type="transmembrane region" description="Helical" evidence="6">
    <location>
        <begin position="166"/>
        <end position="186"/>
    </location>
</feature>
<comment type="caution">
    <text evidence="8">The sequence shown here is derived from an EMBL/GenBank/DDBJ whole genome shotgun (WGS) entry which is preliminary data.</text>
</comment>